<dbReference type="Proteomes" id="UP000646827">
    <property type="component" value="Unassembled WGS sequence"/>
</dbReference>
<keyword evidence="3" id="KW-1185">Reference proteome</keyword>
<evidence type="ECO:0000313" key="2">
    <source>
        <dbReference type="EMBL" id="KAG2224271.1"/>
    </source>
</evidence>
<feature type="region of interest" description="Disordered" evidence="1">
    <location>
        <begin position="106"/>
        <end position="162"/>
    </location>
</feature>
<feature type="region of interest" description="Disordered" evidence="1">
    <location>
        <begin position="185"/>
        <end position="218"/>
    </location>
</feature>
<evidence type="ECO:0000256" key="1">
    <source>
        <dbReference type="SAM" id="MobiDB-lite"/>
    </source>
</evidence>
<dbReference type="EMBL" id="JAEPRB010000046">
    <property type="protein sequence ID" value="KAG2224271.1"/>
    <property type="molecule type" value="Genomic_DNA"/>
</dbReference>
<accession>A0A8H7VIM7</accession>
<protein>
    <submittedName>
        <fullName evidence="2">Uncharacterized protein</fullName>
    </submittedName>
</protein>
<gene>
    <name evidence="2" type="ORF">INT45_000302</name>
</gene>
<feature type="region of interest" description="Disordered" evidence="1">
    <location>
        <begin position="44"/>
        <end position="80"/>
    </location>
</feature>
<feature type="region of interest" description="Disordered" evidence="1">
    <location>
        <begin position="297"/>
        <end position="317"/>
    </location>
</feature>
<name>A0A8H7VIM7_9FUNG</name>
<sequence>MINTNHRDLTKLASQLHSEHDRQHYTKVISMAEQLQLQIQDLQKIKTPRKSNPDAITAGNDKYDDTSSTSSTSTVAKNNKQPLDRYYRLLERSQSIQKQLHRISTEYSLPPAPPPHPPPSFPPPSLSATPPKPPRKTTLDTRLPSTPPPTPQKDDPLITPPASPQIKQVRFQEYQQVDNMVTVADNNNNIDDNHDGGREKQDDNESPLPPLPPPRELPPITHVQKKINGLKGFLTRTYQLSNNLVVSRAHITPLRLFTATEILTGKPKAVLKIVITAHHDYGFSFYWPSSPSITNNNSSTTLTTPAQPSPTSTVLTKPNRSQDVAKFGLMPDSLVLDALDSWIQQQGGVLPPLYQATHILREGIKIYVVYNRYHFNL</sequence>
<reference evidence="2 3" key="1">
    <citation type="submission" date="2020-12" db="EMBL/GenBank/DDBJ databases">
        <title>Metabolic potential, ecology and presence of endohyphal bacteria is reflected in genomic diversity of Mucoromycotina.</title>
        <authorList>
            <person name="Muszewska A."/>
            <person name="Okrasinska A."/>
            <person name="Steczkiewicz K."/>
            <person name="Drgas O."/>
            <person name="Orlowska M."/>
            <person name="Perlinska-Lenart U."/>
            <person name="Aleksandrzak-Piekarczyk T."/>
            <person name="Szatraj K."/>
            <person name="Zielenkiewicz U."/>
            <person name="Pilsyk S."/>
            <person name="Malc E."/>
            <person name="Mieczkowski P."/>
            <person name="Kruszewska J.S."/>
            <person name="Biernat P."/>
            <person name="Pawlowska J."/>
        </authorList>
    </citation>
    <scope>NUCLEOTIDE SEQUENCE [LARGE SCALE GENOMIC DNA]</scope>
    <source>
        <strain evidence="2 3">CBS 142.35</strain>
    </source>
</reference>
<comment type="caution">
    <text evidence="2">The sequence shown here is derived from an EMBL/GenBank/DDBJ whole genome shotgun (WGS) entry which is preliminary data.</text>
</comment>
<evidence type="ECO:0000313" key="3">
    <source>
        <dbReference type="Proteomes" id="UP000646827"/>
    </source>
</evidence>
<dbReference type="AlphaFoldDB" id="A0A8H7VIM7"/>
<feature type="compositionally biased region" description="Pro residues" evidence="1">
    <location>
        <begin position="207"/>
        <end position="217"/>
    </location>
</feature>
<feature type="compositionally biased region" description="Basic and acidic residues" evidence="1">
    <location>
        <begin position="191"/>
        <end position="203"/>
    </location>
</feature>
<proteinExistence type="predicted"/>
<feature type="compositionally biased region" description="Pro residues" evidence="1">
    <location>
        <begin position="110"/>
        <end position="125"/>
    </location>
</feature>
<dbReference type="OrthoDB" id="2241020at2759"/>
<organism evidence="2 3">
    <name type="scientific">Circinella minor</name>
    <dbReference type="NCBI Taxonomy" id="1195481"/>
    <lineage>
        <taxon>Eukaryota</taxon>
        <taxon>Fungi</taxon>
        <taxon>Fungi incertae sedis</taxon>
        <taxon>Mucoromycota</taxon>
        <taxon>Mucoromycotina</taxon>
        <taxon>Mucoromycetes</taxon>
        <taxon>Mucorales</taxon>
        <taxon>Lichtheimiaceae</taxon>
        <taxon>Circinella</taxon>
    </lineage>
</organism>